<proteinExistence type="predicted"/>
<evidence type="ECO:0000313" key="8">
    <source>
        <dbReference type="Proteomes" id="UP000709466"/>
    </source>
</evidence>
<keyword evidence="4" id="KW-0449">Lipoprotein</keyword>
<feature type="chain" id="PRO_5046875711" evidence="5">
    <location>
        <begin position="20"/>
        <end position="113"/>
    </location>
</feature>
<evidence type="ECO:0000256" key="1">
    <source>
        <dbReference type="ARBA" id="ARBA00022729"/>
    </source>
</evidence>
<dbReference type="InterPro" id="IPR018660">
    <property type="entry name" value="MliC"/>
</dbReference>
<accession>A0ABX0VZ17</accession>
<dbReference type="Pfam" id="PF09864">
    <property type="entry name" value="MliC"/>
    <property type="match status" value="1"/>
</dbReference>
<evidence type="ECO:0000256" key="2">
    <source>
        <dbReference type="ARBA" id="ARBA00023136"/>
    </source>
</evidence>
<feature type="signal peptide" evidence="5">
    <location>
        <begin position="1"/>
        <end position="19"/>
    </location>
</feature>
<feature type="domain" description="C-type lysozyme inhibitor" evidence="6">
    <location>
        <begin position="28"/>
        <end position="97"/>
    </location>
</feature>
<keyword evidence="1 5" id="KW-0732">Signal</keyword>
<gene>
    <name evidence="7" type="ORF">HCZ30_12980</name>
</gene>
<organism evidence="7 8">
    <name type="scientific">Marivivens donghaensis</name>
    <dbReference type="NCBI Taxonomy" id="1699413"/>
    <lineage>
        <taxon>Bacteria</taxon>
        <taxon>Pseudomonadati</taxon>
        <taxon>Pseudomonadota</taxon>
        <taxon>Alphaproteobacteria</taxon>
        <taxon>Rhodobacterales</taxon>
        <taxon>Paracoccaceae</taxon>
        <taxon>Marivivens group</taxon>
        <taxon>Marivivens</taxon>
    </lineage>
</organism>
<dbReference type="EMBL" id="JAATOP010000009">
    <property type="protein sequence ID" value="NIY73342.1"/>
    <property type="molecule type" value="Genomic_DNA"/>
</dbReference>
<keyword evidence="2" id="KW-0472">Membrane</keyword>
<dbReference type="Proteomes" id="UP000709466">
    <property type="component" value="Unassembled WGS sequence"/>
</dbReference>
<dbReference type="SUPFAM" id="SSF141488">
    <property type="entry name" value="YdhA-like"/>
    <property type="match status" value="1"/>
</dbReference>
<name>A0ABX0VZ17_9RHOB</name>
<reference evidence="7 8" key="1">
    <citation type="submission" date="2020-03" db="EMBL/GenBank/DDBJ databases">
        <title>Bacterial isolates of synthetic phycosphere.</title>
        <authorList>
            <person name="Fu H."/>
            <person name="Moran M.A."/>
        </authorList>
    </citation>
    <scope>NUCLEOTIDE SEQUENCE [LARGE SCALE GENOMIC DNA]</scope>
    <source>
        <strain evidence="7 8">HF1</strain>
    </source>
</reference>
<dbReference type="Gene3D" id="2.40.128.200">
    <property type="match status" value="1"/>
</dbReference>
<evidence type="ECO:0000256" key="4">
    <source>
        <dbReference type="ARBA" id="ARBA00023288"/>
    </source>
</evidence>
<evidence type="ECO:0000256" key="5">
    <source>
        <dbReference type="SAM" id="SignalP"/>
    </source>
</evidence>
<evidence type="ECO:0000256" key="3">
    <source>
        <dbReference type="ARBA" id="ARBA00023139"/>
    </source>
</evidence>
<comment type="caution">
    <text evidence="7">The sequence shown here is derived from an EMBL/GenBank/DDBJ whole genome shotgun (WGS) entry which is preliminary data.</text>
</comment>
<evidence type="ECO:0000313" key="7">
    <source>
        <dbReference type="EMBL" id="NIY73342.1"/>
    </source>
</evidence>
<sequence>MIRYCLMAAALALPQMAHAIADIEAVEYRCERNVKIDVAYVNSDGAPQVVVMAEGNVAVLRAVPTASGVRYQGPPVEDGYVWWTQGDDAMLGWFDADLAEEVTLFMNCKQIRK</sequence>
<dbReference type="InterPro" id="IPR036328">
    <property type="entry name" value="MliC_sf"/>
</dbReference>
<protein>
    <submittedName>
        <fullName evidence="7">Lysozyme inhibitor</fullName>
    </submittedName>
</protein>
<keyword evidence="8" id="KW-1185">Reference proteome</keyword>
<keyword evidence="3" id="KW-0564">Palmitate</keyword>
<dbReference type="RefSeq" id="WP_167638732.1">
    <property type="nucleotide sequence ID" value="NZ_JAATOP010000009.1"/>
</dbReference>
<evidence type="ECO:0000259" key="6">
    <source>
        <dbReference type="Pfam" id="PF09864"/>
    </source>
</evidence>